<protein>
    <submittedName>
        <fullName evidence="1">24758_t:CDS:1</fullName>
    </submittedName>
</protein>
<evidence type="ECO:0000313" key="2">
    <source>
        <dbReference type="Proteomes" id="UP000789920"/>
    </source>
</evidence>
<evidence type="ECO:0000313" key="1">
    <source>
        <dbReference type="EMBL" id="CAG8845325.1"/>
    </source>
</evidence>
<name>A0ACA9SR57_9GLOM</name>
<dbReference type="EMBL" id="CAJVQC010146191">
    <property type="protein sequence ID" value="CAG8845325.1"/>
    <property type="molecule type" value="Genomic_DNA"/>
</dbReference>
<dbReference type="Proteomes" id="UP000789920">
    <property type="component" value="Unassembled WGS sequence"/>
</dbReference>
<reference evidence="1" key="1">
    <citation type="submission" date="2021-06" db="EMBL/GenBank/DDBJ databases">
        <authorList>
            <person name="Kallberg Y."/>
            <person name="Tangrot J."/>
            <person name="Rosling A."/>
        </authorList>
    </citation>
    <scope>NUCLEOTIDE SEQUENCE</scope>
    <source>
        <strain evidence="1">MA461A</strain>
    </source>
</reference>
<sequence>MFSEFVGLPNLHACYHLPRHACTFGTLVNTEVGIKEMIHRIFKNMVLRTNRKNVEFELLKHYTTLQSIRHLIDGGLDPRYSRSNNDFVNMLQDSKHLFRNWFITEN</sequence>
<accession>A0ACA9SR57</accession>
<comment type="caution">
    <text evidence="1">The sequence shown here is derived from an EMBL/GenBank/DDBJ whole genome shotgun (WGS) entry which is preliminary data.</text>
</comment>
<feature type="non-terminal residue" evidence="1">
    <location>
        <position position="106"/>
    </location>
</feature>
<gene>
    <name evidence="1" type="ORF">RPERSI_LOCUS33613</name>
</gene>
<keyword evidence="2" id="KW-1185">Reference proteome</keyword>
<proteinExistence type="predicted"/>
<organism evidence="1 2">
    <name type="scientific">Racocetra persica</name>
    <dbReference type="NCBI Taxonomy" id="160502"/>
    <lineage>
        <taxon>Eukaryota</taxon>
        <taxon>Fungi</taxon>
        <taxon>Fungi incertae sedis</taxon>
        <taxon>Mucoromycota</taxon>
        <taxon>Glomeromycotina</taxon>
        <taxon>Glomeromycetes</taxon>
        <taxon>Diversisporales</taxon>
        <taxon>Gigasporaceae</taxon>
        <taxon>Racocetra</taxon>
    </lineage>
</organism>